<dbReference type="RefSeq" id="WP_085560205.1">
    <property type="nucleotide sequence ID" value="NZ_FOAH01000009.1"/>
</dbReference>
<keyword evidence="3" id="KW-1185">Reference proteome</keyword>
<dbReference type="Proteomes" id="UP000193435">
    <property type="component" value="Unassembled WGS sequence"/>
</dbReference>
<dbReference type="PIRSF" id="PIRSF034852">
    <property type="entry name" value="UCP034852"/>
    <property type="match status" value="1"/>
</dbReference>
<evidence type="ECO:0000256" key="1">
    <source>
        <dbReference type="ARBA" id="ARBA00006718"/>
    </source>
</evidence>
<sequence>MKIELTKNAIEWFEKEVGVSKGSGVRFMGKVYGKTEVHEGFSIGMNICQPEDILTKIVVNGVTYFIEKNDDWFFSGYDLKVDYDKKSDEPIYTFIDQIA</sequence>
<reference evidence="2 3" key="1">
    <citation type="submission" date="2017-04" db="EMBL/GenBank/DDBJ databases">
        <authorList>
            <person name="Afonso C.L."/>
            <person name="Miller P.J."/>
            <person name="Scott M.A."/>
            <person name="Spackman E."/>
            <person name="Goraichik I."/>
            <person name="Dimitrov K.M."/>
            <person name="Suarez D.L."/>
            <person name="Swayne D.E."/>
        </authorList>
    </citation>
    <scope>NUCLEOTIDE SEQUENCE [LARGE SCALE GENOMIC DNA]</scope>
    <source>
        <strain evidence="2 3">LMG26642</strain>
    </source>
</reference>
<gene>
    <name evidence="2" type="ORF">SAMN04488700_2173</name>
</gene>
<dbReference type="OrthoDB" id="1645729at2"/>
<evidence type="ECO:0000313" key="3">
    <source>
        <dbReference type="Proteomes" id="UP000193435"/>
    </source>
</evidence>
<dbReference type="AlphaFoldDB" id="A0A1X7NLG6"/>
<proteinExistence type="inferred from homology"/>
<organism evidence="2 3">
    <name type="scientific">Carnobacterium iners</name>
    <dbReference type="NCBI Taxonomy" id="1073423"/>
    <lineage>
        <taxon>Bacteria</taxon>
        <taxon>Bacillati</taxon>
        <taxon>Bacillota</taxon>
        <taxon>Bacilli</taxon>
        <taxon>Lactobacillales</taxon>
        <taxon>Carnobacteriaceae</taxon>
        <taxon>Carnobacterium</taxon>
    </lineage>
</organism>
<dbReference type="STRING" id="1073423.SAMN04488700_2173"/>
<dbReference type="SUPFAM" id="SSF89360">
    <property type="entry name" value="HesB-like domain"/>
    <property type="match status" value="1"/>
</dbReference>
<name>A0A1X7NLG6_9LACT</name>
<dbReference type="InterPro" id="IPR035903">
    <property type="entry name" value="HesB-like_dom_sf"/>
</dbReference>
<dbReference type="EMBL" id="FXBJ01000002">
    <property type="protein sequence ID" value="SMH38718.1"/>
    <property type="molecule type" value="Genomic_DNA"/>
</dbReference>
<accession>A0A1X7NLG6</accession>
<dbReference type="InterPro" id="IPR008326">
    <property type="entry name" value="PdhI-like"/>
</dbReference>
<evidence type="ECO:0000313" key="2">
    <source>
        <dbReference type="EMBL" id="SMH38718.1"/>
    </source>
</evidence>
<protein>
    <submittedName>
        <fullName evidence="2">Uncharacterized protein YneR</fullName>
    </submittedName>
</protein>
<comment type="similarity">
    <text evidence="1">Belongs to the HesB/IscA family.</text>
</comment>